<sequence>MLYHCARSARRSSSPMWRRAPQGRSLRAVPHADLFRRVSRGAFPSDPLVSLLVWGSVADECVRADANT</sequence>
<keyword evidence="3" id="KW-1185">Reference proteome</keyword>
<evidence type="ECO:0000256" key="1">
    <source>
        <dbReference type="SAM" id="MobiDB-lite"/>
    </source>
</evidence>
<dbReference type="AlphaFoldDB" id="A0A5Q4ZVH0"/>
<evidence type="ECO:0000313" key="3">
    <source>
        <dbReference type="Proteomes" id="UP000325811"/>
    </source>
</evidence>
<protein>
    <submittedName>
        <fullName evidence="2">Uncharacterized protein</fullName>
    </submittedName>
</protein>
<name>A0A5Q4ZVH0_9BURK</name>
<organism evidence="2 3">
    <name type="scientific">Paraburkholderia dioscoreae</name>
    <dbReference type="NCBI Taxonomy" id="2604047"/>
    <lineage>
        <taxon>Bacteria</taxon>
        <taxon>Pseudomonadati</taxon>
        <taxon>Pseudomonadota</taxon>
        <taxon>Betaproteobacteria</taxon>
        <taxon>Burkholderiales</taxon>
        <taxon>Burkholderiaceae</taxon>
        <taxon>Paraburkholderia</taxon>
    </lineage>
</organism>
<reference evidence="2 3" key="1">
    <citation type="submission" date="2019-08" db="EMBL/GenBank/DDBJ databases">
        <authorList>
            <person name="Herpell B J."/>
        </authorList>
    </citation>
    <scope>NUCLEOTIDE SEQUENCE [LARGE SCALE GENOMIC DNA]</scope>
    <source>
        <strain evidence="3">Msb3</strain>
    </source>
</reference>
<accession>A0A5Q4ZVH0</accession>
<proteinExistence type="predicted"/>
<evidence type="ECO:0000313" key="2">
    <source>
        <dbReference type="EMBL" id="VVD33912.1"/>
    </source>
</evidence>
<dbReference type="KEGG" id="pdio:PDMSB3_2628.1"/>
<feature type="region of interest" description="Disordered" evidence="1">
    <location>
        <begin position="1"/>
        <end position="22"/>
    </location>
</feature>
<dbReference type="Proteomes" id="UP000325811">
    <property type="component" value="Chromosome II"/>
</dbReference>
<gene>
    <name evidence="2" type="ORF">PDMSB3_2628</name>
</gene>
<dbReference type="EMBL" id="LR699554">
    <property type="protein sequence ID" value="VVD33912.1"/>
    <property type="molecule type" value="Genomic_DNA"/>
</dbReference>